<accession>W2RLD2</accession>
<dbReference type="VEuPathDB" id="FungiDB:HMPREF1541_08120"/>
<dbReference type="AlphaFoldDB" id="W2RLD2"/>
<dbReference type="eggNOG" id="KOG1270">
    <property type="taxonomic scope" value="Eukaryota"/>
</dbReference>
<evidence type="ECO:0008006" key="4">
    <source>
        <dbReference type="Google" id="ProtNLM"/>
    </source>
</evidence>
<dbReference type="InParanoid" id="W2RLD2"/>
<dbReference type="OrthoDB" id="66144at2759"/>
<name>W2RLD2_CYPE1</name>
<proteinExistence type="predicted"/>
<protein>
    <recommendedName>
        <fullName evidence="4">S-adenosyl-L-methionine-dependent methyltransferase</fullName>
    </recommendedName>
</protein>
<dbReference type="Proteomes" id="UP000030752">
    <property type="component" value="Unassembled WGS sequence"/>
</dbReference>
<dbReference type="STRING" id="1220924.W2RLD2"/>
<sequence length="262" mass="28161">MASAASTLASAGHGNERFNAEAAAWDKNPMVHEASREACTALLQRFSKLEIQAPGQGLDVLEIGCGTGLLSFNMAPFVRQIVAVDAAEGMIDVLKAKLQSPSPETPKNIVPLALLLEDPEDPHLPPATAGDASGPRLKYDLILSHLVLHHIPDLQGVLATMLGCLKPGGSVALTDFEDFGPEARRFHPKAKMAGVERHGIHPEEMTRLLAEVGFRNARVERAWAMQKQVETIEGEFGDKGKPEAGQGEVMNFPFVVCMGEKA</sequence>
<dbReference type="PANTHER" id="PTHR43861:SF3">
    <property type="entry name" value="PUTATIVE (AFU_ORTHOLOGUE AFUA_2G14390)-RELATED"/>
    <property type="match status" value="1"/>
</dbReference>
<dbReference type="SUPFAM" id="SSF53335">
    <property type="entry name" value="S-adenosyl-L-methionine-dependent methyltransferases"/>
    <property type="match status" value="1"/>
</dbReference>
<dbReference type="GeneID" id="19975459"/>
<dbReference type="EMBL" id="KB822724">
    <property type="protein sequence ID" value="ETN37130.1"/>
    <property type="molecule type" value="Genomic_DNA"/>
</dbReference>
<evidence type="ECO:0000313" key="2">
    <source>
        <dbReference type="EMBL" id="ETN37130.1"/>
    </source>
</evidence>
<dbReference type="Pfam" id="PF13489">
    <property type="entry name" value="Methyltransf_23"/>
    <property type="match status" value="1"/>
</dbReference>
<dbReference type="HOGENOM" id="CLU_037990_1_2_1"/>
<organism evidence="2 3">
    <name type="scientific">Cyphellophora europaea (strain CBS 101466)</name>
    <name type="common">Phialophora europaea</name>
    <dbReference type="NCBI Taxonomy" id="1220924"/>
    <lineage>
        <taxon>Eukaryota</taxon>
        <taxon>Fungi</taxon>
        <taxon>Dikarya</taxon>
        <taxon>Ascomycota</taxon>
        <taxon>Pezizomycotina</taxon>
        <taxon>Eurotiomycetes</taxon>
        <taxon>Chaetothyriomycetidae</taxon>
        <taxon>Chaetothyriales</taxon>
        <taxon>Cyphellophoraceae</taxon>
        <taxon>Cyphellophora</taxon>
    </lineage>
</organism>
<dbReference type="CDD" id="cd02440">
    <property type="entry name" value="AdoMet_MTases"/>
    <property type="match status" value="1"/>
</dbReference>
<gene>
    <name evidence="2" type="ORF">HMPREF1541_08120</name>
</gene>
<dbReference type="GO" id="GO:0016740">
    <property type="term" value="F:transferase activity"/>
    <property type="evidence" value="ECO:0007669"/>
    <property type="project" value="UniProtKB-KW"/>
</dbReference>
<evidence type="ECO:0000313" key="3">
    <source>
        <dbReference type="Proteomes" id="UP000030752"/>
    </source>
</evidence>
<keyword evidence="3" id="KW-1185">Reference proteome</keyword>
<keyword evidence="1" id="KW-0808">Transferase</keyword>
<dbReference type="InterPro" id="IPR029063">
    <property type="entry name" value="SAM-dependent_MTases_sf"/>
</dbReference>
<dbReference type="RefSeq" id="XP_008720662.1">
    <property type="nucleotide sequence ID" value="XM_008722440.1"/>
</dbReference>
<dbReference type="PANTHER" id="PTHR43861">
    <property type="entry name" value="TRANS-ACONITATE 2-METHYLTRANSFERASE-RELATED"/>
    <property type="match status" value="1"/>
</dbReference>
<reference evidence="2 3" key="1">
    <citation type="submission" date="2013-03" db="EMBL/GenBank/DDBJ databases">
        <title>The Genome Sequence of Phialophora europaea CBS 101466.</title>
        <authorList>
            <consortium name="The Broad Institute Genomics Platform"/>
            <person name="Cuomo C."/>
            <person name="de Hoog S."/>
            <person name="Gorbushina A."/>
            <person name="Walker B."/>
            <person name="Young S.K."/>
            <person name="Zeng Q."/>
            <person name="Gargeya S."/>
            <person name="Fitzgerald M."/>
            <person name="Haas B."/>
            <person name="Abouelleil A."/>
            <person name="Allen A.W."/>
            <person name="Alvarado L."/>
            <person name="Arachchi H.M."/>
            <person name="Berlin A.M."/>
            <person name="Chapman S.B."/>
            <person name="Gainer-Dewar J."/>
            <person name="Goldberg J."/>
            <person name="Griggs A."/>
            <person name="Gujja S."/>
            <person name="Hansen M."/>
            <person name="Howarth C."/>
            <person name="Imamovic A."/>
            <person name="Ireland A."/>
            <person name="Larimer J."/>
            <person name="McCowan C."/>
            <person name="Murphy C."/>
            <person name="Pearson M."/>
            <person name="Poon T.W."/>
            <person name="Priest M."/>
            <person name="Roberts A."/>
            <person name="Saif S."/>
            <person name="Shea T."/>
            <person name="Sisk P."/>
            <person name="Sykes S."/>
            <person name="Wortman J."/>
            <person name="Nusbaum C."/>
            <person name="Birren B."/>
        </authorList>
    </citation>
    <scope>NUCLEOTIDE SEQUENCE [LARGE SCALE GENOMIC DNA]</scope>
    <source>
        <strain evidence="2 3">CBS 101466</strain>
    </source>
</reference>
<dbReference type="Gene3D" id="3.40.50.150">
    <property type="entry name" value="Vaccinia Virus protein VP39"/>
    <property type="match status" value="1"/>
</dbReference>
<evidence type="ECO:0000256" key="1">
    <source>
        <dbReference type="ARBA" id="ARBA00022679"/>
    </source>
</evidence>